<sequence length="190" mass="20617">MRSSTTKIWVEGTILAALAMVLSFIPLDIGSSFSISLGQIPIAVYALRRGPKAGLLAAFIWGILHFPAAKVYFLSVIQVLIEYPIAFTFAGLTGLAATKLQKAIAAGDTITARKQIVSGVFIGALARYFWHFVAGWVFWGMYALWGMSPVVFSLVMNGISGLATALVTTIVLLVLYRMNPTIFVPKDTLR</sequence>
<dbReference type="InterPro" id="IPR012651">
    <property type="entry name" value="Thia_Transptr_ThiT"/>
</dbReference>
<evidence type="ECO:0000313" key="3">
    <source>
        <dbReference type="Proteomes" id="UP000664701"/>
    </source>
</evidence>
<keyword evidence="1" id="KW-1133">Transmembrane helix</keyword>
<reference evidence="2 3" key="1">
    <citation type="submission" date="2024-03" db="EMBL/GenBank/DDBJ databases">
        <title>The Genome Sequence of Enterococcus sp. DIV2402.</title>
        <authorList>
            <consortium name="The Broad Institute Genomics Platform"/>
            <consortium name="The Broad Institute Microbial Omics Core"/>
            <consortium name="The Broad Institute Genomic Center for Infectious Diseases"/>
            <person name="Earl A."/>
            <person name="Manson A."/>
            <person name="Gilmore M."/>
            <person name="Schwartman J."/>
            <person name="Shea T."/>
            <person name="Abouelleil A."/>
            <person name="Cao P."/>
            <person name="Chapman S."/>
            <person name="Cusick C."/>
            <person name="Young S."/>
            <person name="Neafsey D."/>
            <person name="Nusbaum C."/>
            <person name="Birren B."/>
        </authorList>
    </citation>
    <scope>NUCLEOTIDE SEQUENCE [LARGE SCALE GENOMIC DNA]</scope>
    <source>
        <strain evidence="2 3">DIV2402</strain>
    </source>
</reference>
<keyword evidence="1" id="KW-0472">Membrane</keyword>
<feature type="transmembrane region" description="Helical" evidence="1">
    <location>
        <begin position="151"/>
        <end position="176"/>
    </location>
</feature>
<dbReference type="RefSeq" id="WP_207941952.1">
    <property type="nucleotide sequence ID" value="NZ_CP147251.1"/>
</dbReference>
<gene>
    <name evidence="2" type="ORF">DOK78_000473</name>
</gene>
<name>A0ABZ2SJ54_9ENTE</name>
<dbReference type="EMBL" id="CP147251">
    <property type="protein sequence ID" value="WYJ75885.1"/>
    <property type="molecule type" value="Genomic_DNA"/>
</dbReference>
<feature type="transmembrane region" description="Helical" evidence="1">
    <location>
        <begin position="119"/>
        <end position="139"/>
    </location>
</feature>
<dbReference type="Pfam" id="PF09515">
    <property type="entry name" value="Thia_YuaJ"/>
    <property type="match status" value="1"/>
</dbReference>
<evidence type="ECO:0000313" key="2">
    <source>
        <dbReference type="EMBL" id="WYJ75885.1"/>
    </source>
</evidence>
<dbReference type="NCBIfam" id="TIGR02357">
    <property type="entry name" value="ECF_ThiT_YuaJ"/>
    <property type="match status" value="1"/>
</dbReference>
<protein>
    <submittedName>
        <fullName evidence="2">Thiamine transporter</fullName>
    </submittedName>
</protein>
<keyword evidence="3" id="KW-1185">Reference proteome</keyword>
<feature type="transmembrane region" description="Helical" evidence="1">
    <location>
        <begin position="54"/>
        <end position="74"/>
    </location>
</feature>
<feature type="transmembrane region" description="Helical" evidence="1">
    <location>
        <begin position="80"/>
        <end position="98"/>
    </location>
</feature>
<proteinExistence type="predicted"/>
<keyword evidence="1" id="KW-0812">Transmembrane</keyword>
<accession>A0ABZ2SJ54</accession>
<organism evidence="2 3">
    <name type="scientific">Candidatus Enterococcus lowellii</name>
    <dbReference type="NCBI Taxonomy" id="2230877"/>
    <lineage>
        <taxon>Bacteria</taxon>
        <taxon>Bacillati</taxon>
        <taxon>Bacillota</taxon>
        <taxon>Bacilli</taxon>
        <taxon>Lactobacillales</taxon>
        <taxon>Enterococcaceae</taxon>
        <taxon>Enterococcus</taxon>
    </lineage>
</organism>
<dbReference type="Proteomes" id="UP000664701">
    <property type="component" value="Chromosome"/>
</dbReference>
<evidence type="ECO:0000256" key="1">
    <source>
        <dbReference type="SAM" id="Phobius"/>
    </source>
</evidence>
<dbReference type="Gene3D" id="1.10.1760.20">
    <property type="match status" value="1"/>
</dbReference>